<sequence length="287" mass="32348">MASAIVIEMAIEFGLGTLILFLRYFARWKAVGFKRWEGDDLFAILALVFWAIGRREFGSKCILIARNCYVTLAWVLKGCMLCFYNRITFLLAEQKLVKWTGVICIFGYLGALGTIWGQCTPVYKNWQVVPAADRCAPGMPYYVVLLTLNVTTDIAIICIPLPWFKQLRTTIWHKIAISALLCSSIFIIIATILHNVLSLQNIQTNSTRCIWATRETFVGIIATNAVAIKPLFSKSRWAASSIENSATLEAQNQKNYTRGHCKVSSVPEPVFIYSSALNNPDQMLDHY</sequence>
<dbReference type="OrthoDB" id="5126879at2759"/>
<evidence type="ECO:0000256" key="4">
    <source>
        <dbReference type="ARBA" id="ARBA00023136"/>
    </source>
</evidence>
<feature type="domain" description="Rhodopsin" evidence="7">
    <location>
        <begin position="62"/>
        <end position="234"/>
    </location>
</feature>
<evidence type="ECO:0000256" key="6">
    <source>
        <dbReference type="SAM" id="Phobius"/>
    </source>
</evidence>
<protein>
    <recommendedName>
        <fullName evidence="7">Rhodopsin domain-containing protein</fullName>
    </recommendedName>
</protein>
<comment type="similarity">
    <text evidence="5">Belongs to the SAT4 family.</text>
</comment>
<dbReference type="InterPro" id="IPR049326">
    <property type="entry name" value="Rhodopsin_dom_fungi"/>
</dbReference>
<evidence type="ECO:0000256" key="3">
    <source>
        <dbReference type="ARBA" id="ARBA00022989"/>
    </source>
</evidence>
<evidence type="ECO:0000256" key="1">
    <source>
        <dbReference type="ARBA" id="ARBA00004141"/>
    </source>
</evidence>
<feature type="transmembrane region" description="Helical" evidence="6">
    <location>
        <begin position="6"/>
        <end position="26"/>
    </location>
</feature>
<evidence type="ECO:0000313" key="9">
    <source>
        <dbReference type="Proteomes" id="UP000078397"/>
    </source>
</evidence>
<keyword evidence="2 6" id="KW-0812">Transmembrane</keyword>
<dbReference type="Proteomes" id="UP000078397">
    <property type="component" value="Unassembled WGS sequence"/>
</dbReference>
<evidence type="ECO:0000256" key="5">
    <source>
        <dbReference type="ARBA" id="ARBA00038359"/>
    </source>
</evidence>
<proteinExistence type="inferred from homology"/>
<comment type="caution">
    <text evidence="8">The sequence shown here is derived from an EMBL/GenBank/DDBJ whole genome shotgun (WGS) entry which is preliminary data.</text>
</comment>
<feature type="transmembrane region" description="Helical" evidence="6">
    <location>
        <begin position="63"/>
        <end position="84"/>
    </location>
</feature>
<dbReference type="RefSeq" id="XP_018138917.1">
    <property type="nucleotide sequence ID" value="XM_018294456.1"/>
</dbReference>
<accession>A0A179F6P2</accession>
<dbReference type="InterPro" id="IPR052337">
    <property type="entry name" value="SAT4-like"/>
</dbReference>
<gene>
    <name evidence="8" type="ORF">VFPPC_16703</name>
</gene>
<keyword evidence="4 6" id="KW-0472">Membrane</keyword>
<keyword evidence="3 6" id="KW-1133">Transmembrane helix</keyword>
<dbReference type="KEGG" id="pchm:VFPPC_16703"/>
<dbReference type="GO" id="GO:0016020">
    <property type="term" value="C:membrane"/>
    <property type="evidence" value="ECO:0007669"/>
    <property type="project" value="UniProtKB-SubCell"/>
</dbReference>
<name>A0A179F6P2_METCM</name>
<feature type="transmembrane region" description="Helical" evidence="6">
    <location>
        <begin position="141"/>
        <end position="163"/>
    </location>
</feature>
<comment type="subcellular location">
    <subcellularLocation>
        <location evidence="1">Membrane</location>
        <topology evidence="1">Multi-pass membrane protein</topology>
    </subcellularLocation>
</comment>
<reference evidence="8 9" key="1">
    <citation type="journal article" date="2016" name="PLoS Pathog.">
        <title>Biosynthesis of antibiotic leucinostatins in bio-control fungus Purpureocillium lilacinum and their inhibition on phytophthora revealed by genome mining.</title>
        <authorList>
            <person name="Wang G."/>
            <person name="Liu Z."/>
            <person name="Lin R."/>
            <person name="Li E."/>
            <person name="Mao Z."/>
            <person name="Ling J."/>
            <person name="Yang Y."/>
            <person name="Yin W.B."/>
            <person name="Xie B."/>
        </authorList>
    </citation>
    <scope>NUCLEOTIDE SEQUENCE [LARGE SCALE GENOMIC DNA]</scope>
    <source>
        <strain evidence="8">170</strain>
    </source>
</reference>
<evidence type="ECO:0000313" key="8">
    <source>
        <dbReference type="EMBL" id="OAQ61108.1"/>
    </source>
</evidence>
<dbReference type="AlphaFoldDB" id="A0A179F6P2"/>
<dbReference type="STRING" id="1380566.A0A179F6P2"/>
<dbReference type="Pfam" id="PF20684">
    <property type="entry name" value="Fung_rhodopsin"/>
    <property type="match status" value="1"/>
</dbReference>
<feature type="transmembrane region" description="Helical" evidence="6">
    <location>
        <begin position="175"/>
        <end position="197"/>
    </location>
</feature>
<organism evidence="8 9">
    <name type="scientific">Pochonia chlamydosporia 170</name>
    <dbReference type="NCBI Taxonomy" id="1380566"/>
    <lineage>
        <taxon>Eukaryota</taxon>
        <taxon>Fungi</taxon>
        <taxon>Dikarya</taxon>
        <taxon>Ascomycota</taxon>
        <taxon>Pezizomycotina</taxon>
        <taxon>Sordariomycetes</taxon>
        <taxon>Hypocreomycetidae</taxon>
        <taxon>Hypocreales</taxon>
        <taxon>Clavicipitaceae</taxon>
        <taxon>Pochonia</taxon>
    </lineage>
</organism>
<feature type="transmembrane region" description="Helical" evidence="6">
    <location>
        <begin position="96"/>
        <end position="116"/>
    </location>
</feature>
<dbReference type="GeneID" id="28858450"/>
<evidence type="ECO:0000259" key="7">
    <source>
        <dbReference type="Pfam" id="PF20684"/>
    </source>
</evidence>
<dbReference type="EMBL" id="LSBJ02000001">
    <property type="protein sequence ID" value="OAQ61108.1"/>
    <property type="molecule type" value="Genomic_DNA"/>
</dbReference>
<evidence type="ECO:0000256" key="2">
    <source>
        <dbReference type="ARBA" id="ARBA00022692"/>
    </source>
</evidence>
<dbReference type="PANTHER" id="PTHR33048:SF2">
    <property type="entry name" value="SRPK"/>
    <property type="match status" value="1"/>
</dbReference>
<keyword evidence="9" id="KW-1185">Reference proteome</keyword>
<dbReference type="PANTHER" id="PTHR33048">
    <property type="entry name" value="PTH11-LIKE INTEGRAL MEMBRANE PROTEIN (AFU_ORTHOLOGUE AFUA_5G11245)"/>
    <property type="match status" value="1"/>
</dbReference>